<evidence type="ECO:0000256" key="1">
    <source>
        <dbReference type="SAM" id="Coils"/>
    </source>
</evidence>
<feature type="compositionally biased region" description="Polar residues" evidence="2">
    <location>
        <begin position="529"/>
        <end position="552"/>
    </location>
</feature>
<feature type="region of interest" description="Disordered" evidence="2">
    <location>
        <begin position="292"/>
        <end position="325"/>
    </location>
</feature>
<dbReference type="GeneID" id="119735508"/>
<dbReference type="EnsemblMetazoa" id="XM_038209219.1">
    <property type="protein sequence ID" value="XP_038065147.1"/>
    <property type="gene ID" value="LOC119735508"/>
</dbReference>
<dbReference type="PANTHER" id="PTHR22028:SF5">
    <property type="entry name" value="COILED-COIL DOMAIN-CONTAINING PROTEIN 191"/>
    <property type="match status" value="1"/>
</dbReference>
<feature type="compositionally biased region" description="Basic and acidic residues" evidence="2">
    <location>
        <begin position="227"/>
        <end position="252"/>
    </location>
</feature>
<organism evidence="3 4">
    <name type="scientific">Patiria miniata</name>
    <name type="common">Bat star</name>
    <name type="synonym">Asterina miniata</name>
    <dbReference type="NCBI Taxonomy" id="46514"/>
    <lineage>
        <taxon>Eukaryota</taxon>
        <taxon>Metazoa</taxon>
        <taxon>Echinodermata</taxon>
        <taxon>Eleutherozoa</taxon>
        <taxon>Asterozoa</taxon>
        <taxon>Asteroidea</taxon>
        <taxon>Valvatacea</taxon>
        <taxon>Valvatida</taxon>
        <taxon>Asterinidae</taxon>
        <taxon>Patiria</taxon>
    </lineage>
</organism>
<accession>A0A914AN24</accession>
<feature type="region of interest" description="Disordered" evidence="2">
    <location>
        <begin position="584"/>
        <end position="623"/>
    </location>
</feature>
<dbReference type="RefSeq" id="XP_038065147.1">
    <property type="nucleotide sequence ID" value="XM_038209219.1"/>
</dbReference>
<dbReference type="AlphaFoldDB" id="A0A914AN24"/>
<keyword evidence="4" id="KW-1185">Reference proteome</keyword>
<dbReference type="PANTHER" id="PTHR22028">
    <property type="entry name" value="SFI1 SPINDLE BODY DOMAIN-CONTAINING PROTEIN-RELATED"/>
    <property type="match status" value="1"/>
</dbReference>
<dbReference type="OMA" id="NRWKQFT"/>
<sequence length="986" mass="114726">MANNRSSDLYRWKRWSTKDTSSTSAHMNTRPKTHVPASDNIQNWIKKVEKASDRAAAVTFGLGNSRRGDGYSLANSYGTAAATLEAVHDHDEAHSEAQDLLSQWMAQKCGLDDDEEEDDLRYFEDDVDVRDYAASKKAAKTDLKDQWNNLLAENDPVAADPYHKMSSEELFRQIETRDDDQSVQSILDELMKKDIVESSFKKDLGIGAEATKKRHDPRTTMAARQQKVKENREKRQQSREAQLRQQQQHKEAQSQARQMVMKEERSKAMQRQREEALMQQEMARLRKDMQEQRRLAEEARQREKEIEARKHEELRQEEARRRQEELHTRLNAESLIQEERRKMEQKLENARAMKAGQDLKSLQRHFHAWYELVLSKRLALGKARAVADWRTLLRAWNAWRAYVRASWAERETREIEENFKDLHRKKQIAADHYHRTILRKYLSVWCLWLRQEQQSRELEQQQHQTKSKMAAFLEAAASGKLWTNRSEEEGDGDAKAGKKGASDRPDSVAQKLDDLFGEPARPVNPKASVPSTARSDVSTTSEVSQTKRQPNHSAGPGKPKYAWQVMRKHVDLPVEEILAAGEDDDNAEHQPNRNQNNAVDNANPKTSASGATSKRSISYKPNSFEHRYAAQQRVLQEQQQQLREQKRLIEDLQTAQRQQLLRAQLGGGAEATSDVTRDPNELPEGLPDSGRSQPGAGTAPSTGRSDLSDSSTTSAGSKNKEPTRPPLLKGMKDREAARLKMKADREERQLKREQEKLAEIKAKEERQRQEEEDEKKAKMEKRRGEKRLAKQRELEKQQRLEHLQQQTCRADEHYRQTLLRRKGLDPWMRLVHMARQNMQVAEDHHSSVLLKKCLLPWRQYADEVLQEKLAMAEKQYEVILLRRSFQSLKRYGHLQSIQLQKARRHYAFTLKGKVFQAWQKHVTDEKLRMWKNEEAAEEHNEIRIMKTSFLAWKRYPQMLKAERARDKRLENMRKKVASILPDFGDS</sequence>
<feature type="region of interest" description="Disordered" evidence="2">
    <location>
        <begin position="482"/>
        <end position="560"/>
    </location>
</feature>
<feature type="compositionally biased region" description="Basic and acidic residues" evidence="2">
    <location>
        <begin position="260"/>
        <end position="270"/>
    </location>
</feature>
<reference evidence="3" key="1">
    <citation type="submission" date="2022-11" db="UniProtKB">
        <authorList>
            <consortium name="EnsemblMetazoa"/>
        </authorList>
    </citation>
    <scope>IDENTIFICATION</scope>
</reference>
<protein>
    <submittedName>
        <fullName evidence="3">Uncharacterized protein</fullName>
    </submittedName>
</protein>
<feature type="region of interest" description="Disordered" evidence="2">
    <location>
        <begin position="664"/>
        <end position="798"/>
    </location>
</feature>
<feature type="compositionally biased region" description="Polar residues" evidence="2">
    <location>
        <begin position="605"/>
        <end position="621"/>
    </location>
</feature>
<feature type="compositionally biased region" description="Polar residues" evidence="2">
    <location>
        <begin position="699"/>
        <end position="717"/>
    </location>
</feature>
<feature type="region of interest" description="Disordered" evidence="2">
    <location>
        <begin position="207"/>
        <end position="270"/>
    </location>
</feature>
<keyword evidence="1" id="KW-0175">Coiled coil</keyword>
<feature type="compositionally biased region" description="Basic and acidic residues" evidence="2">
    <location>
        <begin position="730"/>
        <end position="798"/>
    </location>
</feature>
<dbReference type="OrthoDB" id="6256972at2759"/>
<evidence type="ECO:0000313" key="3">
    <source>
        <dbReference type="EnsemblMetazoa" id="XP_038065147.1"/>
    </source>
</evidence>
<dbReference type="InterPro" id="IPR052270">
    <property type="entry name" value="CACF_protein"/>
</dbReference>
<feature type="compositionally biased region" description="Low complexity" evidence="2">
    <location>
        <begin position="592"/>
        <end position="604"/>
    </location>
</feature>
<dbReference type="Proteomes" id="UP000887568">
    <property type="component" value="Unplaced"/>
</dbReference>
<name>A0A914AN24_PATMI</name>
<feature type="compositionally biased region" description="Basic and acidic residues" evidence="2">
    <location>
        <begin position="492"/>
        <end position="514"/>
    </location>
</feature>
<feature type="coiled-coil region" evidence="1">
    <location>
        <begin position="628"/>
        <end position="658"/>
    </location>
</feature>
<evidence type="ECO:0000256" key="2">
    <source>
        <dbReference type="SAM" id="MobiDB-lite"/>
    </source>
</evidence>
<proteinExistence type="predicted"/>
<evidence type="ECO:0000313" key="4">
    <source>
        <dbReference type="Proteomes" id="UP000887568"/>
    </source>
</evidence>
<dbReference type="CTD" id="57577"/>